<keyword evidence="4" id="KW-1185">Reference proteome</keyword>
<gene>
    <name evidence="3" type="ORF">G1H10_13915</name>
</gene>
<dbReference type="PROSITE" id="PS00086">
    <property type="entry name" value="CYTOCHROME_P450"/>
    <property type="match status" value="1"/>
</dbReference>
<dbReference type="EMBL" id="JAAGOA010000008">
    <property type="protein sequence ID" value="NEE01266.1"/>
    <property type="molecule type" value="Genomic_DNA"/>
</dbReference>
<comment type="similarity">
    <text evidence="1 2">Belongs to the cytochrome P450 family.</text>
</comment>
<evidence type="ECO:0000256" key="1">
    <source>
        <dbReference type="ARBA" id="ARBA00010617"/>
    </source>
</evidence>
<proteinExistence type="inferred from homology"/>
<dbReference type="InterPro" id="IPR017972">
    <property type="entry name" value="Cyt_P450_CS"/>
</dbReference>
<dbReference type="SUPFAM" id="SSF48264">
    <property type="entry name" value="Cytochrome P450"/>
    <property type="match status" value="1"/>
</dbReference>
<dbReference type="GO" id="GO:0005506">
    <property type="term" value="F:iron ion binding"/>
    <property type="evidence" value="ECO:0007669"/>
    <property type="project" value="InterPro"/>
</dbReference>
<dbReference type="GO" id="GO:0004497">
    <property type="term" value="F:monooxygenase activity"/>
    <property type="evidence" value="ECO:0007669"/>
    <property type="project" value="UniProtKB-KW"/>
</dbReference>
<dbReference type="CDD" id="cd11037">
    <property type="entry name" value="CYP199A2-like"/>
    <property type="match status" value="1"/>
</dbReference>
<dbReference type="InterPro" id="IPR001128">
    <property type="entry name" value="Cyt_P450"/>
</dbReference>
<dbReference type="PANTHER" id="PTHR46696:SF1">
    <property type="entry name" value="CYTOCHROME P450 YJIB-RELATED"/>
    <property type="match status" value="1"/>
</dbReference>
<evidence type="ECO:0000313" key="4">
    <source>
        <dbReference type="Proteomes" id="UP000475214"/>
    </source>
</evidence>
<dbReference type="InterPro" id="IPR036396">
    <property type="entry name" value="Cyt_P450_sf"/>
</dbReference>
<sequence>MHTTTVPVSQIDPFDETVLADPYPAHRELRDLGAVVWLERYRVWGMARHEQVEAALNDPQTFCSARGVGLSDFHKEKPWRPPSLLLEADPPDHTRARHTITQVLSPVAVRGLREAFTAEASALFDRLAGRTAIDGVRDIAEAFPLTVFPDVVGLPPDGREHLLPYGGLVFNGFGPRNRLFLDALARAEHARDWIAAHCRRENLADGGLGAQIHRTAAAEGYTAADAALLVRSFLSAGVDTTVHGIGNALLCLAENPDQFRVLRADPTQARKAFEETIRYESPVQTFFRTTTRDVDVAGATIPAGEKVLLFLAAANRDPRRWEAADTYDITRKASGHVGFGFGVHACVGQMLARLEGEIVLTELARRAEAIELAGPPKRQLSNTLRGLDSLPLSVAWV</sequence>
<dbReference type="Gene3D" id="1.10.630.10">
    <property type="entry name" value="Cytochrome P450"/>
    <property type="match status" value="1"/>
</dbReference>
<dbReference type="GO" id="GO:0016705">
    <property type="term" value="F:oxidoreductase activity, acting on paired donors, with incorporation or reduction of molecular oxygen"/>
    <property type="evidence" value="ECO:0007669"/>
    <property type="project" value="InterPro"/>
</dbReference>
<dbReference type="RefSeq" id="WP_163738525.1">
    <property type="nucleotide sequence ID" value="NZ_JAAGOA010000008.1"/>
</dbReference>
<evidence type="ECO:0000256" key="2">
    <source>
        <dbReference type="RuleBase" id="RU000461"/>
    </source>
</evidence>
<protein>
    <submittedName>
        <fullName evidence="3">Cytochrome P450</fullName>
    </submittedName>
</protein>
<dbReference type="PANTHER" id="PTHR46696">
    <property type="entry name" value="P450, PUTATIVE (EUROFUNG)-RELATED"/>
    <property type="match status" value="1"/>
</dbReference>
<keyword evidence="2" id="KW-0560">Oxidoreductase</keyword>
<keyword evidence="2" id="KW-0479">Metal-binding</keyword>
<dbReference type="Pfam" id="PF00067">
    <property type="entry name" value="p450"/>
    <property type="match status" value="1"/>
</dbReference>
<dbReference type="Proteomes" id="UP000475214">
    <property type="component" value="Unassembled WGS sequence"/>
</dbReference>
<reference evidence="3 4" key="1">
    <citation type="submission" date="2020-02" db="EMBL/GenBank/DDBJ databases">
        <authorList>
            <person name="Li X.-J."/>
            <person name="Han X.-M."/>
        </authorList>
    </citation>
    <scope>NUCLEOTIDE SEQUENCE [LARGE SCALE GENOMIC DNA]</scope>
    <source>
        <strain evidence="3 4">CCTCC AB 2017055</strain>
    </source>
</reference>
<dbReference type="GO" id="GO:0020037">
    <property type="term" value="F:heme binding"/>
    <property type="evidence" value="ECO:0007669"/>
    <property type="project" value="InterPro"/>
</dbReference>
<keyword evidence="2" id="KW-0503">Monooxygenase</keyword>
<name>A0A6L9S7W4_9ACTN</name>
<organism evidence="3 4">
    <name type="scientific">Phytoactinopolyspora halotolerans</name>
    <dbReference type="NCBI Taxonomy" id="1981512"/>
    <lineage>
        <taxon>Bacteria</taxon>
        <taxon>Bacillati</taxon>
        <taxon>Actinomycetota</taxon>
        <taxon>Actinomycetes</taxon>
        <taxon>Jiangellales</taxon>
        <taxon>Jiangellaceae</taxon>
        <taxon>Phytoactinopolyspora</taxon>
    </lineage>
</organism>
<dbReference type="PRINTS" id="PR00359">
    <property type="entry name" value="BP450"/>
</dbReference>
<evidence type="ECO:0000313" key="3">
    <source>
        <dbReference type="EMBL" id="NEE01266.1"/>
    </source>
</evidence>
<keyword evidence="2" id="KW-0349">Heme</keyword>
<comment type="caution">
    <text evidence="3">The sequence shown here is derived from an EMBL/GenBank/DDBJ whole genome shotgun (WGS) entry which is preliminary data.</text>
</comment>
<dbReference type="InterPro" id="IPR002397">
    <property type="entry name" value="Cyt_P450_B"/>
</dbReference>
<accession>A0A6L9S7W4</accession>
<keyword evidence="2" id="KW-0408">Iron</keyword>
<dbReference type="AlphaFoldDB" id="A0A6L9S7W4"/>